<comment type="caution">
    <text evidence="2">The sequence shown here is derived from an EMBL/GenBank/DDBJ whole genome shotgun (WGS) entry which is preliminary data.</text>
</comment>
<dbReference type="Proteomes" id="UP001166784">
    <property type="component" value="Unassembled WGS sequence"/>
</dbReference>
<name>A0ABS9SYM0_9ACTN</name>
<gene>
    <name evidence="2" type="ORF">MMA15_13475</name>
</gene>
<sequence>MRYLVRERVFGIGDDYWIDDEYGEHSFLVDGKALRVRQTFELKDPQGEIVAVVRRKMVSLWGTMWIERDGERLATVRKKRFTPLRNRFRATLADGSALSVHGSVLDKEYDIELGGERLARISRKWFRVRETYAVDIEQPGADVPLVLALAVCVDALTHHD</sequence>
<evidence type="ECO:0000256" key="1">
    <source>
        <dbReference type="ARBA" id="ARBA00005437"/>
    </source>
</evidence>
<accession>A0ABS9SYM0</accession>
<evidence type="ECO:0000313" key="2">
    <source>
        <dbReference type="EMBL" id="MCH6161372.1"/>
    </source>
</evidence>
<dbReference type="InterPro" id="IPR025659">
    <property type="entry name" value="Tubby-like_C"/>
</dbReference>
<dbReference type="SUPFAM" id="SSF54518">
    <property type="entry name" value="Tubby C-terminal domain-like"/>
    <property type="match status" value="1"/>
</dbReference>
<proteinExistence type="inferred from homology"/>
<keyword evidence="3" id="KW-1185">Reference proteome</keyword>
<reference evidence="2" key="2">
    <citation type="journal article" date="2023" name="Int. J. Syst. Evol. Microbiol.">
        <title>Streptomyces marispadix sp. nov., isolated from marine beach sediment of the Northern Coast of Portugal.</title>
        <authorList>
            <person name="dos Santos J.D.N."/>
            <person name="Vitorino I.R."/>
            <person name="Kallscheuer N."/>
            <person name="Srivastava A."/>
            <person name="Krautwurst S."/>
            <person name="Marz M."/>
            <person name="Jogler C."/>
            <person name="Lobo Da Cunha A."/>
            <person name="Catita J."/>
            <person name="Goncalves H."/>
            <person name="Gonzalez I."/>
            <person name="Reyes F."/>
            <person name="Lage O.M."/>
        </authorList>
    </citation>
    <scope>NUCLEOTIDE SEQUENCE</scope>
    <source>
        <strain evidence="2">M600PL45_2</strain>
    </source>
</reference>
<dbReference type="InterPro" id="IPR038595">
    <property type="entry name" value="LOR_sf"/>
</dbReference>
<dbReference type="RefSeq" id="WP_241059775.1">
    <property type="nucleotide sequence ID" value="NZ_JAKWJU010000002.1"/>
</dbReference>
<organism evidence="2 3">
    <name type="scientific">Streptomyces marispadix</name>
    <dbReference type="NCBI Taxonomy" id="2922868"/>
    <lineage>
        <taxon>Bacteria</taxon>
        <taxon>Bacillati</taxon>
        <taxon>Actinomycetota</taxon>
        <taxon>Actinomycetes</taxon>
        <taxon>Kitasatosporales</taxon>
        <taxon>Streptomycetaceae</taxon>
        <taxon>Streptomyces</taxon>
    </lineage>
</organism>
<dbReference type="Pfam" id="PF04525">
    <property type="entry name" value="LOR"/>
    <property type="match status" value="1"/>
</dbReference>
<protein>
    <submittedName>
        <fullName evidence="2">LURP-one-related family protein</fullName>
    </submittedName>
</protein>
<evidence type="ECO:0000313" key="3">
    <source>
        <dbReference type="Proteomes" id="UP001166784"/>
    </source>
</evidence>
<dbReference type="Gene3D" id="2.40.160.200">
    <property type="entry name" value="LURP1-related"/>
    <property type="match status" value="1"/>
</dbReference>
<reference evidence="2" key="1">
    <citation type="submission" date="2022-03" db="EMBL/GenBank/DDBJ databases">
        <authorList>
            <person name="Santos J.D.N."/>
            <person name="Kallscheuer N."/>
            <person name="Jogler C."/>
            <person name="Lage O.M."/>
        </authorList>
    </citation>
    <scope>NUCLEOTIDE SEQUENCE</scope>
    <source>
        <strain evidence="2">M600PL45_2</strain>
    </source>
</reference>
<dbReference type="EMBL" id="JAKWJU010000002">
    <property type="protein sequence ID" value="MCH6161372.1"/>
    <property type="molecule type" value="Genomic_DNA"/>
</dbReference>
<comment type="similarity">
    <text evidence="1">Belongs to the LOR family.</text>
</comment>
<dbReference type="InterPro" id="IPR007612">
    <property type="entry name" value="LOR"/>
</dbReference>